<proteinExistence type="predicted"/>
<organism evidence="1 2">
    <name type="scientific">Monoraphidium neglectum</name>
    <dbReference type="NCBI Taxonomy" id="145388"/>
    <lineage>
        <taxon>Eukaryota</taxon>
        <taxon>Viridiplantae</taxon>
        <taxon>Chlorophyta</taxon>
        <taxon>core chlorophytes</taxon>
        <taxon>Chlorophyceae</taxon>
        <taxon>CS clade</taxon>
        <taxon>Sphaeropleales</taxon>
        <taxon>Selenastraceae</taxon>
        <taxon>Monoraphidium</taxon>
    </lineage>
</organism>
<dbReference type="Gene3D" id="1.25.10.10">
    <property type="entry name" value="Leucine-rich Repeat Variant"/>
    <property type="match status" value="1"/>
</dbReference>
<keyword evidence="2" id="KW-1185">Reference proteome</keyword>
<dbReference type="OrthoDB" id="551355at2759"/>
<dbReference type="SUPFAM" id="SSF48371">
    <property type="entry name" value="ARM repeat"/>
    <property type="match status" value="1"/>
</dbReference>
<sequence length="228" mass="24329">MNVALRGRKLGPQLLIDRQIVSSTAARLPQLAAEGDWRGLHRALQLLVWLLQKEPGSSAKLASGRNTAALLDIVSRAASGKEGGASAVPVACTERALALLVVCVRCSEAAADRAVESPFVRQLLRLLVSEGDGLVTPAARRHVAGVLQALSSKLEYKDVLQGAGTLEALLVALTNPAMLCDLQLMQELVWTLIGLADEDAAYKDLYREQGVQPLLTAVAAYIVQHQLP</sequence>
<accession>A0A0D2M316</accession>
<protein>
    <submittedName>
        <fullName evidence="1">Uncharacterized protein</fullName>
    </submittedName>
</protein>
<gene>
    <name evidence="1" type="ORF">MNEG_9961</name>
</gene>
<reference evidence="1 2" key="1">
    <citation type="journal article" date="2013" name="BMC Genomics">
        <title>Reconstruction of the lipid metabolism for the microalga Monoraphidium neglectum from its genome sequence reveals characteristics suitable for biofuel production.</title>
        <authorList>
            <person name="Bogen C."/>
            <person name="Al-Dilaimi A."/>
            <person name="Albersmeier A."/>
            <person name="Wichmann J."/>
            <person name="Grundmann M."/>
            <person name="Rupp O."/>
            <person name="Lauersen K.J."/>
            <person name="Blifernez-Klassen O."/>
            <person name="Kalinowski J."/>
            <person name="Goesmann A."/>
            <person name="Mussgnug J.H."/>
            <person name="Kruse O."/>
        </authorList>
    </citation>
    <scope>NUCLEOTIDE SEQUENCE [LARGE SCALE GENOMIC DNA]</scope>
    <source>
        <strain evidence="1 2">SAG 48.87</strain>
    </source>
</reference>
<dbReference type="RefSeq" id="XP_013897019.1">
    <property type="nucleotide sequence ID" value="XM_014041565.1"/>
</dbReference>
<evidence type="ECO:0000313" key="1">
    <source>
        <dbReference type="EMBL" id="KIY97999.1"/>
    </source>
</evidence>
<dbReference type="InterPro" id="IPR016024">
    <property type="entry name" value="ARM-type_fold"/>
</dbReference>
<dbReference type="InterPro" id="IPR011989">
    <property type="entry name" value="ARM-like"/>
</dbReference>
<dbReference type="KEGG" id="mng:MNEG_9961"/>
<name>A0A0D2M316_9CHLO</name>
<dbReference type="GeneID" id="25742836"/>
<dbReference type="EMBL" id="KK102347">
    <property type="protein sequence ID" value="KIY97999.1"/>
    <property type="molecule type" value="Genomic_DNA"/>
</dbReference>
<dbReference type="AlphaFoldDB" id="A0A0D2M316"/>
<evidence type="ECO:0000313" key="2">
    <source>
        <dbReference type="Proteomes" id="UP000054498"/>
    </source>
</evidence>
<dbReference type="Proteomes" id="UP000054498">
    <property type="component" value="Unassembled WGS sequence"/>
</dbReference>